<dbReference type="InterPro" id="IPR049245">
    <property type="entry name" value="DUF6880"/>
</dbReference>
<dbReference type="Proteomes" id="UP000237718">
    <property type="component" value="Unassembled WGS sequence"/>
</dbReference>
<dbReference type="RefSeq" id="WP_106165740.1">
    <property type="nucleotide sequence ID" value="NZ_PVUF01000055.1"/>
</dbReference>
<protein>
    <submittedName>
        <fullName evidence="1">Uncharacterized protein</fullName>
    </submittedName>
</protein>
<organism evidence="1 2">
    <name type="scientific">Tritonibacter scottomollicae</name>
    <name type="common">Epibacterium scottomollicae</name>
    <dbReference type="NCBI Taxonomy" id="483013"/>
    <lineage>
        <taxon>Bacteria</taxon>
        <taxon>Pseudomonadati</taxon>
        <taxon>Pseudomonadota</taxon>
        <taxon>Alphaproteobacteria</taxon>
        <taxon>Rhodobacterales</taxon>
        <taxon>Paracoccaceae</taxon>
        <taxon>Tritonibacter</taxon>
    </lineage>
</organism>
<evidence type="ECO:0000313" key="1">
    <source>
        <dbReference type="EMBL" id="PRZ40962.1"/>
    </source>
</evidence>
<dbReference type="AlphaFoldDB" id="A0A2T0ZX78"/>
<gene>
    <name evidence="1" type="ORF">CLV89_1552</name>
</gene>
<comment type="caution">
    <text evidence="1">The sequence shown here is derived from an EMBL/GenBank/DDBJ whole genome shotgun (WGS) entry which is preliminary data.</text>
</comment>
<reference evidence="1 2" key="1">
    <citation type="submission" date="2018-03" db="EMBL/GenBank/DDBJ databases">
        <title>Genomic Encyclopedia of Archaeal and Bacterial Type Strains, Phase II (KMG-II): from individual species to whole genera.</title>
        <authorList>
            <person name="Goeker M."/>
        </authorList>
    </citation>
    <scope>NUCLEOTIDE SEQUENCE [LARGE SCALE GENOMIC DNA]</scope>
    <source>
        <strain evidence="1 2">DSM 25328</strain>
    </source>
</reference>
<dbReference type="EMBL" id="PVUF01000055">
    <property type="protein sequence ID" value="PRZ40962.1"/>
    <property type="molecule type" value="Genomic_DNA"/>
</dbReference>
<accession>A0A2T0ZX78</accession>
<dbReference type="Pfam" id="PF21810">
    <property type="entry name" value="DUF6880"/>
    <property type="match status" value="1"/>
</dbReference>
<evidence type="ECO:0000313" key="2">
    <source>
        <dbReference type="Proteomes" id="UP000237718"/>
    </source>
</evidence>
<sequence>MAGKSLNKKNLEALGAETLAELLMEAVKGDAARQRRVRMALSSEQSPKEAAADIRKRLAQIRRAKSWISTRAQRTLAKELNGLIDIILNRVASGDVDLGFDLLWSLLHLAPDIHARTDDSNGTIGDVMDAAMDAIQTLAPRLDRDAEQLADQVFEALQDNSYGEFDGIIPALSQALGDQGLTALRVRAETAMDAPVTVDETEDCGIFMSAERRLEMVKDNKDRTLRMILSDIADAQGDVDAWLSQYSARQLTYHTIAPDAARRLLQAGRAEDALRIMESCIASEQDKDRAFDTPKVDSAHFACLEALGKEGALRSAMWSRFETRLCAETLRRYLSRLPDFDDDEALEDARTHARTHPDLLQGLIFCMSWPDPGLAADMILSRHAELDGDSYELLTPTAELLKAEHPLAATLVWRSMITFALQNNRTKRYRHAARHLASCAQADMAVADYATFQSHEAFVDDLRRKHPRKHAFWDKVEQQGRIE</sequence>
<dbReference type="OrthoDB" id="7183688at2"/>
<proteinExistence type="predicted"/>
<name>A0A2T0ZX78_TRISK</name>